<reference evidence="1 2" key="2">
    <citation type="journal article" date="2017" name="Nature">
        <title>The Apostasia genome and the evolution of orchids.</title>
        <authorList>
            <person name="Zhang G.Q."/>
            <person name="Liu K.W."/>
            <person name="Li Z."/>
            <person name="Lohaus R."/>
            <person name="Hsiao Y.Y."/>
            <person name="Niu S.C."/>
            <person name="Wang J.Y."/>
            <person name="Lin Y.C."/>
            <person name="Xu Q."/>
            <person name="Chen L.J."/>
            <person name="Yoshida K."/>
            <person name="Fujiwara S."/>
            <person name="Wang Z.W."/>
            <person name="Zhang Y.Q."/>
            <person name="Mitsuda N."/>
            <person name="Wang M."/>
            <person name="Liu G.H."/>
            <person name="Pecoraro L."/>
            <person name="Huang H.X."/>
            <person name="Xiao X.J."/>
            <person name="Lin M."/>
            <person name="Wu X.Y."/>
            <person name="Wu W.L."/>
            <person name="Chen Y.Y."/>
            <person name="Chang S.B."/>
            <person name="Sakamoto S."/>
            <person name="Ohme-Takagi M."/>
            <person name="Yagi M."/>
            <person name="Zeng S.J."/>
            <person name="Shen C.Y."/>
            <person name="Yeh C.M."/>
            <person name="Luo Y.B."/>
            <person name="Tsai W.C."/>
            <person name="Van de Peer Y."/>
            <person name="Liu Z.J."/>
        </authorList>
    </citation>
    <scope>NUCLEOTIDE SEQUENCE [LARGE SCALE GENOMIC DNA]</scope>
    <source>
        <tissue evidence="1">The whole plant</tissue>
    </source>
</reference>
<dbReference type="Proteomes" id="UP000233837">
    <property type="component" value="Unassembled WGS sequence"/>
</dbReference>
<reference evidence="1 2" key="1">
    <citation type="journal article" date="2016" name="Sci. Rep.">
        <title>The Dendrobium catenatum Lindl. genome sequence provides insights into polysaccharide synthase, floral development and adaptive evolution.</title>
        <authorList>
            <person name="Zhang G.Q."/>
            <person name="Xu Q."/>
            <person name="Bian C."/>
            <person name="Tsai W.C."/>
            <person name="Yeh C.M."/>
            <person name="Liu K.W."/>
            <person name="Yoshida K."/>
            <person name="Zhang L.S."/>
            <person name="Chang S.B."/>
            <person name="Chen F."/>
            <person name="Shi Y."/>
            <person name="Su Y.Y."/>
            <person name="Zhang Y.Q."/>
            <person name="Chen L.J."/>
            <person name="Yin Y."/>
            <person name="Lin M."/>
            <person name="Huang H."/>
            <person name="Deng H."/>
            <person name="Wang Z.W."/>
            <person name="Zhu S.L."/>
            <person name="Zhao X."/>
            <person name="Deng C."/>
            <person name="Niu S.C."/>
            <person name="Huang J."/>
            <person name="Wang M."/>
            <person name="Liu G.H."/>
            <person name="Yang H.J."/>
            <person name="Xiao X.J."/>
            <person name="Hsiao Y.Y."/>
            <person name="Wu W.L."/>
            <person name="Chen Y.Y."/>
            <person name="Mitsuda N."/>
            <person name="Ohme-Takagi M."/>
            <person name="Luo Y.B."/>
            <person name="Van de Peer Y."/>
            <person name="Liu Z.J."/>
        </authorList>
    </citation>
    <scope>NUCLEOTIDE SEQUENCE [LARGE SCALE GENOMIC DNA]</scope>
    <source>
        <tissue evidence="1">The whole plant</tissue>
    </source>
</reference>
<evidence type="ECO:0000313" key="1">
    <source>
        <dbReference type="EMBL" id="PKU81881.1"/>
    </source>
</evidence>
<sequence>MGMIFILASSFLPTAVNKFDILSMDSDDMVEDGVEGKSKDNGHKASLLWLMMLDYGGMWVVEKVIAITRLIVVQLRSCGLRKFGPGLLAALFLFIFGEGVLTDKFRGKFWKADGFVDKTLPRDFSLILRGLYDLCSGFL</sequence>
<gene>
    <name evidence="1" type="ORF">MA16_Dca003898</name>
</gene>
<proteinExistence type="predicted"/>
<organism evidence="1 2">
    <name type="scientific">Dendrobium catenatum</name>
    <dbReference type="NCBI Taxonomy" id="906689"/>
    <lineage>
        <taxon>Eukaryota</taxon>
        <taxon>Viridiplantae</taxon>
        <taxon>Streptophyta</taxon>
        <taxon>Embryophyta</taxon>
        <taxon>Tracheophyta</taxon>
        <taxon>Spermatophyta</taxon>
        <taxon>Magnoliopsida</taxon>
        <taxon>Liliopsida</taxon>
        <taxon>Asparagales</taxon>
        <taxon>Orchidaceae</taxon>
        <taxon>Epidendroideae</taxon>
        <taxon>Malaxideae</taxon>
        <taxon>Dendrobiinae</taxon>
        <taxon>Dendrobium</taxon>
    </lineage>
</organism>
<name>A0A2I0X1V2_9ASPA</name>
<keyword evidence="2" id="KW-1185">Reference proteome</keyword>
<dbReference type="AlphaFoldDB" id="A0A2I0X1V2"/>
<accession>A0A2I0X1V2</accession>
<evidence type="ECO:0000313" key="2">
    <source>
        <dbReference type="Proteomes" id="UP000233837"/>
    </source>
</evidence>
<dbReference type="EMBL" id="KZ502211">
    <property type="protein sequence ID" value="PKU81881.1"/>
    <property type="molecule type" value="Genomic_DNA"/>
</dbReference>
<protein>
    <submittedName>
        <fullName evidence="1">Uncharacterized protein</fullName>
    </submittedName>
</protein>